<keyword evidence="3" id="KW-0472">Membrane</keyword>
<protein>
    <submittedName>
        <fullName evidence="5">Uncharacterized protein</fullName>
    </submittedName>
</protein>
<feature type="region of interest" description="Disordered" evidence="4">
    <location>
        <begin position="1"/>
        <end position="38"/>
    </location>
</feature>
<dbReference type="PANTHER" id="PTHR33163">
    <property type="entry name" value="PROTEIN TIC 214-RELATED"/>
    <property type="match status" value="1"/>
</dbReference>
<organism evidence="5 6">
    <name type="scientific">Vicia faba</name>
    <name type="common">Broad bean</name>
    <name type="synonym">Faba vulgaris</name>
    <dbReference type="NCBI Taxonomy" id="3906"/>
    <lineage>
        <taxon>Eukaryota</taxon>
        <taxon>Viridiplantae</taxon>
        <taxon>Streptophyta</taxon>
        <taxon>Embryophyta</taxon>
        <taxon>Tracheophyta</taxon>
        <taxon>Spermatophyta</taxon>
        <taxon>Magnoliopsida</taxon>
        <taxon>eudicotyledons</taxon>
        <taxon>Gunneridae</taxon>
        <taxon>Pentapetalae</taxon>
        <taxon>rosids</taxon>
        <taxon>fabids</taxon>
        <taxon>Fabales</taxon>
        <taxon>Fabaceae</taxon>
        <taxon>Papilionoideae</taxon>
        <taxon>50 kb inversion clade</taxon>
        <taxon>NPAAA clade</taxon>
        <taxon>Hologalegina</taxon>
        <taxon>IRL clade</taxon>
        <taxon>Fabeae</taxon>
        <taxon>Vicia</taxon>
    </lineage>
</organism>
<evidence type="ECO:0000313" key="6">
    <source>
        <dbReference type="Proteomes" id="UP001157006"/>
    </source>
</evidence>
<name>A0AAV0YJD6_VICFA</name>
<dbReference type="PANTHER" id="PTHR33163:SF40">
    <property type="entry name" value="PROTEIN TIC 214"/>
    <property type="match status" value="1"/>
</dbReference>
<feature type="compositionally biased region" description="Polar residues" evidence="4">
    <location>
        <begin position="22"/>
        <end position="34"/>
    </location>
</feature>
<evidence type="ECO:0000256" key="2">
    <source>
        <dbReference type="ARBA" id="ARBA00004478"/>
    </source>
</evidence>
<accession>A0AAV0YJD6</accession>
<evidence type="ECO:0000256" key="1">
    <source>
        <dbReference type="ARBA" id="ARBA00002515"/>
    </source>
</evidence>
<dbReference type="InterPro" id="IPR008896">
    <property type="entry name" value="TIC214"/>
</dbReference>
<comment type="subcellular location">
    <subcellularLocation>
        <location evidence="2">Plastid</location>
        <location evidence="2">Chloroplast inner membrane</location>
        <topology evidence="2">Multi-pass membrane protein</topology>
    </subcellularLocation>
</comment>
<evidence type="ECO:0000313" key="5">
    <source>
        <dbReference type="EMBL" id="CAI8584953.1"/>
    </source>
</evidence>
<evidence type="ECO:0000256" key="4">
    <source>
        <dbReference type="SAM" id="MobiDB-lite"/>
    </source>
</evidence>
<evidence type="ECO:0000256" key="3">
    <source>
        <dbReference type="ARBA" id="ARBA00022780"/>
    </source>
</evidence>
<keyword evidence="6" id="KW-1185">Reference proteome</keyword>
<dbReference type="Pfam" id="PF05758">
    <property type="entry name" value="Ycf1"/>
    <property type="match status" value="2"/>
</dbReference>
<keyword evidence="3" id="KW-1001">Plastid inner membrane</keyword>
<comment type="caution">
    <text evidence="5">The sequence shown here is derived from an EMBL/GenBank/DDBJ whole genome shotgun (WGS) entry which is preliminary data.</text>
</comment>
<sequence>MDASPKESQIRSPKADRIVLFNSKTDSNDNQNSAEPDRNTEFAVVHYSREPDYCRDLIRGSMRPQRRKTVTYKLFQGTAHSPLFLEIMGDYAFLFGDLVYDISQYLKEYFRKPGTDNSEFLAFEKTIEQKEIEENKDESEIRLRQIEEAWESILYEDLRDWRKEVHIYCTYQGVPVSHTALPTNWFWEGIQIRILFPFVLKPWHNKFYGNKNITDVAKLKLEKKEYGKQADLKSYLSNYYRDTRYLSDI</sequence>
<dbReference type="Proteomes" id="UP001157006">
    <property type="component" value="Unassembled WGS sequence"/>
</dbReference>
<keyword evidence="3" id="KW-0934">Plastid</keyword>
<feature type="compositionally biased region" description="Basic and acidic residues" evidence="4">
    <location>
        <begin position="1"/>
        <end position="17"/>
    </location>
</feature>
<reference evidence="5 6" key="1">
    <citation type="submission" date="2023-01" db="EMBL/GenBank/DDBJ databases">
        <authorList>
            <person name="Kreplak J."/>
        </authorList>
    </citation>
    <scope>NUCLEOTIDE SEQUENCE [LARGE SCALE GENOMIC DNA]</scope>
</reference>
<dbReference type="AlphaFoldDB" id="A0AAV0YJD6"/>
<dbReference type="EMBL" id="CATIWC010002647">
    <property type="protein sequence ID" value="CAI8584953.1"/>
    <property type="molecule type" value="Genomic_DNA"/>
</dbReference>
<proteinExistence type="predicted"/>
<comment type="function">
    <text evidence="1">Involved in protein precursor import into chloroplasts. May be part of an intermediate translocation complex acting as a protein-conducting channel at the inner envelope.</text>
</comment>
<gene>
    <name evidence="5" type="ORF">VFH_U101480</name>
</gene>
<dbReference type="GO" id="GO:0009706">
    <property type="term" value="C:chloroplast inner membrane"/>
    <property type="evidence" value="ECO:0007669"/>
    <property type="project" value="UniProtKB-SubCell"/>
</dbReference>